<feature type="signal peptide" evidence="1">
    <location>
        <begin position="1"/>
        <end position="26"/>
    </location>
</feature>
<dbReference type="AlphaFoldDB" id="A0AAV4W2D3"/>
<reference evidence="2 3" key="1">
    <citation type="submission" date="2021-06" db="EMBL/GenBank/DDBJ databases">
        <title>Caerostris extrusa draft genome.</title>
        <authorList>
            <person name="Kono N."/>
            <person name="Arakawa K."/>
        </authorList>
    </citation>
    <scope>NUCLEOTIDE SEQUENCE [LARGE SCALE GENOMIC DNA]</scope>
</reference>
<evidence type="ECO:0000313" key="3">
    <source>
        <dbReference type="Proteomes" id="UP001054945"/>
    </source>
</evidence>
<gene>
    <name evidence="2" type="ORF">CEXT_98131</name>
</gene>
<comment type="caution">
    <text evidence="2">The sequence shown here is derived from an EMBL/GenBank/DDBJ whole genome shotgun (WGS) entry which is preliminary data.</text>
</comment>
<evidence type="ECO:0008006" key="4">
    <source>
        <dbReference type="Google" id="ProtNLM"/>
    </source>
</evidence>
<dbReference type="Proteomes" id="UP001054945">
    <property type="component" value="Unassembled WGS sequence"/>
</dbReference>
<sequence length="95" mass="10686">MELIGKCNNRFLRILFTLDVAALISADRQTDRQSRQSSGSGRTRAKLAQIRFCFTCPLYAIPPQWHRSGVGKGDKGRVVWNPSYTCCINIRQGAL</sequence>
<organism evidence="2 3">
    <name type="scientific">Caerostris extrusa</name>
    <name type="common">Bark spider</name>
    <name type="synonym">Caerostris bankana</name>
    <dbReference type="NCBI Taxonomy" id="172846"/>
    <lineage>
        <taxon>Eukaryota</taxon>
        <taxon>Metazoa</taxon>
        <taxon>Ecdysozoa</taxon>
        <taxon>Arthropoda</taxon>
        <taxon>Chelicerata</taxon>
        <taxon>Arachnida</taxon>
        <taxon>Araneae</taxon>
        <taxon>Araneomorphae</taxon>
        <taxon>Entelegynae</taxon>
        <taxon>Araneoidea</taxon>
        <taxon>Araneidae</taxon>
        <taxon>Caerostris</taxon>
    </lineage>
</organism>
<keyword evidence="3" id="KW-1185">Reference proteome</keyword>
<keyword evidence="1" id="KW-0732">Signal</keyword>
<dbReference type="EMBL" id="BPLR01015479">
    <property type="protein sequence ID" value="GIY76359.1"/>
    <property type="molecule type" value="Genomic_DNA"/>
</dbReference>
<feature type="chain" id="PRO_5043629796" description="Secreted protein" evidence="1">
    <location>
        <begin position="27"/>
        <end position="95"/>
    </location>
</feature>
<name>A0AAV4W2D3_CAEEX</name>
<accession>A0AAV4W2D3</accession>
<evidence type="ECO:0000313" key="2">
    <source>
        <dbReference type="EMBL" id="GIY76359.1"/>
    </source>
</evidence>
<protein>
    <recommendedName>
        <fullName evidence="4">Secreted protein</fullName>
    </recommendedName>
</protein>
<proteinExistence type="predicted"/>
<evidence type="ECO:0000256" key="1">
    <source>
        <dbReference type="SAM" id="SignalP"/>
    </source>
</evidence>